<dbReference type="Proteomes" id="UP001059617">
    <property type="component" value="Chromosome"/>
</dbReference>
<keyword evidence="2" id="KW-1185">Reference proteome</keyword>
<sequence>MKPEHDPQALVARMHLKQHLTGVLDGVDMPEPTRMTVIDAILGAGDVYSNARPEVVVIGGQPTPVITYGAALTIRHPYPGSFGAGEVAQ</sequence>
<name>A0ABY5W741_9ACTN</name>
<evidence type="ECO:0000313" key="2">
    <source>
        <dbReference type="Proteomes" id="UP001059617"/>
    </source>
</evidence>
<evidence type="ECO:0000313" key="1">
    <source>
        <dbReference type="EMBL" id="UWP85912.1"/>
    </source>
</evidence>
<proteinExistence type="predicted"/>
<reference evidence="1" key="2">
    <citation type="submission" date="2022-09" db="EMBL/GenBank/DDBJ databases">
        <title>Biosynthetic gene clusters of Dactylosporangioum fulvum.</title>
        <authorList>
            <person name="Caradec T."/>
        </authorList>
    </citation>
    <scope>NUCLEOTIDE SEQUENCE</scope>
    <source>
        <strain evidence="1">NRRL B-16292</strain>
    </source>
</reference>
<reference evidence="1" key="1">
    <citation type="submission" date="2021-04" db="EMBL/GenBank/DDBJ databases">
        <authorList>
            <person name="Hartkoorn R.C."/>
            <person name="Beaudoing E."/>
            <person name="Hot D."/>
        </authorList>
    </citation>
    <scope>NUCLEOTIDE SEQUENCE</scope>
    <source>
        <strain evidence="1">NRRL B-16292</strain>
    </source>
</reference>
<dbReference type="RefSeq" id="WP_259864301.1">
    <property type="nucleotide sequence ID" value="NZ_BAAAST010000036.1"/>
</dbReference>
<accession>A0ABY5W741</accession>
<gene>
    <name evidence="1" type="ORF">Dfulv_17335</name>
</gene>
<organism evidence="1 2">
    <name type="scientific">Dactylosporangium fulvum</name>
    <dbReference type="NCBI Taxonomy" id="53359"/>
    <lineage>
        <taxon>Bacteria</taxon>
        <taxon>Bacillati</taxon>
        <taxon>Actinomycetota</taxon>
        <taxon>Actinomycetes</taxon>
        <taxon>Micromonosporales</taxon>
        <taxon>Micromonosporaceae</taxon>
        <taxon>Dactylosporangium</taxon>
    </lineage>
</organism>
<dbReference type="EMBL" id="CP073720">
    <property type="protein sequence ID" value="UWP85912.1"/>
    <property type="molecule type" value="Genomic_DNA"/>
</dbReference>
<protein>
    <submittedName>
        <fullName evidence="1">Uncharacterized protein</fullName>
    </submittedName>
</protein>